<dbReference type="RefSeq" id="WP_105239256.1">
    <property type="nucleotide sequence ID" value="NZ_CP023270.1"/>
</dbReference>
<organism evidence="1 2">
    <name type="scientific">Achromobacter spanius</name>
    <dbReference type="NCBI Taxonomy" id="217203"/>
    <lineage>
        <taxon>Bacteria</taxon>
        <taxon>Pseudomonadati</taxon>
        <taxon>Pseudomonadota</taxon>
        <taxon>Betaproteobacteria</taxon>
        <taxon>Burkholderiales</taxon>
        <taxon>Alcaligenaceae</taxon>
        <taxon>Achromobacter</taxon>
    </lineage>
</organism>
<accession>A0A2S0I9I9</accession>
<dbReference type="OrthoDB" id="9800435at2"/>
<dbReference type="Proteomes" id="UP000239477">
    <property type="component" value="Chromosome"/>
</dbReference>
<reference evidence="1 2" key="1">
    <citation type="submission" date="2017-09" db="EMBL/GenBank/DDBJ databases">
        <title>Genomic, metabolic, and phenotypic characteristics of bacterial isolates from the natural microbiome of the model nematode Caenorhabditis elegans.</title>
        <authorList>
            <person name="Zimmermann J."/>
            <person name="Obeng N."/>
            <person name="Yang W."/>
            <person name="Obeng O."/>
            <person name="Kissoyan K."/>
            <person name="Pees B."/>
            <person name="Dirksen P."/>
            <person name="Hoppner M."/>
            <person name="Franke A."/>
            <person name="Rosenstiel P."/>
            <person name="Leippe M."/>
            <person name="Dierking K."/>
            <person name="Kaleta C."/>
            <person name="Schulenburg H."/>
        </authorList>
    </citation>
    <scope>NUCLEOTIDE SEQUENCE [LARGE SCALE GENOMIC DNA]</scope>
    <source>
        <strain evidence="1 2">MYb73</strain>
    </source>
</reference>
<evidence type="ECO:0000313" key="1">
    <source>
        <dbReference type="EMBL" id="AVJ28467.1"/>
    </source>
</evidence>
<dbReference type="EMBL" id="CP023270">
    <property type="protein sequence ID" value="AVJ28467.1"/>
    <property type="molecule type" value="Genomic_DNA"/>
</dbReference>
<sequence>MSHLIDTELLAGPRTETRLIAGPAGPLELLIDRPATPRVGVAIVTHPQPLLGGTPRHKIPHRLAHGVRDAGWLAIRPSFRGVGASAGVYDHGLGEAEDILAVVHAVRAESPDTPLALIGFSFGAYALAHAIRALTGQDAAPDAAILAGLPVGAVEGDRVYDTPPLPTGVVLIHGESDTQAPLQPLLAWARPTSHPIIVVPGADHFFNHSQDLLLSLVLAHLPKEAAKARTD</sequence>
<dbReference type="AlphaFoldDB" id="A0A2S0I9I9"/>
<keyword evidence="2" id="KW-1185">Reference proteome</keyword>
<proteinExistence type="predicted"/>
<dbReference type="SUPFAM" id="SSF53474">
    <property type="entry name" value="alpha/beta-Hydrolases"/>
    <property type="match status" value="1"/>
</dbReference>
<gene>
    <name evidence="1" type="ORF">CLM73_15870</name>
</gene>
<dbReference type="Gene3D" id="3.40.50.1820">
    <property type="entry name" value="alpha/beta hydrolase"/>
    <property type="match status" value="1"/>
</dbReference>
<dbReference type="GO" id="GO:0016787">
    <property type="term" value="F:hydrolase activity"/>
    <property type="evidence" value="ECO:0007669"/>
    <property type="project" value="UniProtKB-KW"/>
</dbReference>
<keyword evidence="1" id="KW-0378">Hydrolase</keyword>
<name>A0A2S0I9I9_9BURK</name>
<evidence type="ECO:0000313" key="2">
    <source>
        <dbReference type="Proteomes" id="UP000239477"/>
    </source>
</evidence>
<dbReference type="InterPro" id="IPR029058">
    <property type="entry name" value="AB_hydrolase_fold"/>
</dbReference>
<protein>
    <submittedName>
        <fullName evidence="1">Alpha/beta hydrolase</fullName>
    </submittedName>
</protein>